<name>A0AB39YP73_9MICC</name>
<protein>
    <submittedName>
        <fullName evidence="1">Uncharacterized protein</fullName>
    </submittedName>
</protein>
<dbReference type="EMBL" id="CP165735">
    <property type="protein sequence ID" value="XDV71672.1"/>
    <property type="molecule type" value="Genomic_DNA"/>
</dbReference>
<evidence type="ECO:0000313" key="1">
    <source>
        <dbReference type="EMBL" id="XDV71672.1"/>
    </source>
</evidence>
<organism evidence="1">
    <name type="scientific">Paenarthrobacter sp. AMU7</name>
    <dbReference type="NCBI Taxonomy" id="3162492"/>
    <lineage>
        <taxon>Bacteria</taxon>
        <taxon>Bacillati</taxon>
        <taxon>Actinomycetota</taxon>
        <taxon>Actinomycetes</taxon>
        <taxon>Micrococcales</taxon>
        <taxon>Micrococcaceae</taxon>
        <taxon>Paenarthrobacter</taxon>
    </lineage>
</organism>
<proteinExistence type="predicted"/>
<reference evidence="1" key="1">
    <citation type="submission" date="2024-07" db="EMBL/GenBank/DDBJ databases">
        <authorList>
            <person name="Li J."/>
            <person name="Wei H."/>
            <person name="Ma J."/>
        </authorList>
    </citation>
    <scope>NUCLEOTIDE SEQUENCE</scope>
    <source>
        <strain evidence="1">AMU7</strain>
    </source>
</reference>
<dbReference type="AlphaFoldDB" id="A0AB39YP73"/>
<dbReference type="RefSeq" id="WP_369745633.1">
    <property type="nucleotide sequence ID" value="NZ_CP165735.1"/>
</dbReference>
<accession>A0AB39YP73</accession>
<sequence>MSGITGYPYSEFAPGIVEMLALDLPDTVAIFSHENCRRFGGWEALRTHGIANLNGLEVEELATVPTPSGSSFHVLLGDSVYTASRALLLPHLAAELTGKSVGDELGWLMSVPNRHQLVWHVIEDAGSASVITEMARFTAMGYNDAPAPLSPHVFWWDGTNYEQVTEISEEGRLVARVSPALKSALDAISGE</sequence>
<gene>
    <name evidence="1" type="ORF">ABQM86_00320</name>
</gene>